<proteinExistence type="predicted"/>
<organism evidence="6">
    <name type="scientific">hydrothermal vent metagenome</name>
    <dbReference type="NCBI Taxonomy" id="652676"/>
    <lineage>
        <taxon>unclassified sequences</taxon>
        <taxon>metagenomes</taxon>
        <taxon>ecological metagenomes</taxon>
    </lineage>
</organism>
<evidence type="ECO:0000259" key="5">
    <source>
        <dbReference type="PROSITE" id="PS51007"/>
    </source>
</evidence>
<keyword evidence="1" id="KW-0349">Heme</keyword>
<dbReference type="EMBL" id="UOEK01000020">
    <property type="protein sequence ID" value="VAV91886.1"/>
    <property type="molecule type" value="Genomic_DNA"/>
</dbReference>
<dbReference type="InterPro" id="IPR051459">
    <property type="entry name" value="Cytochrome_c-type_DH"/>
</dbReference>
<gene>
    <name evidence="6" type="ORF">MNBD_ACTINO02-1706</name>
</gene>
<feature type="transmembrane region" description="Helical" evidence="4">
    <location>
        <begin position="16"/>
        <end position="40"/>
    </location>
</feature>
<reference evidence="6" key="1">
    <citation type="submission" date="2018-06" db="EMBL/GenBank/DDBJ databases">
        <authorList>
            <person name="Zhirakovskaya E."/>
        </authorList>
    </citation>
    <scope>NUCLEOTIDE SEQUENCE</scope>
</reference>
<dbReference type="Gene3D" id="1.10.760.10">
    <property type="entry name" value="Cytochrome c-like domain"/>
    <property type="match status" value="1"/>
</dbReference>
<dbReference type="PANTHER" id="PTHR35008">
    <property type="entry name" value="BLL4482 PROTEIN-RELATED"/>
    <property type="match status" value="1"/>
</dbReference>
<keyword evidence="4" id="KW-1133">Transmembrane helix</keyword>
<protein>
    <recommendedName>
        <fullName evidence="5">Cytochrome c domain-containing protein</fullName>
    </recommendedName>
</protein>
<keyword evidence="4" id="KW-0812">Transmembrane</keyword>
<dbReference type="GO" id="GO:0020037">
    <property type="term" value="F:heme binding"/>
    <property type="evidence" value="ECO:0007669"/>
    <property type="project" value="InterPro"/>
</dbReference>
<keyword evidence="2" id="KW-0479">Metal-binding</keyword>
<dbReference type="InterPro" id="IPR009056">
    <property type="entry name" value="Cyt_c-like_dom"/>
</dbReference>
<dbReference type="PANTHER" id="PTHR35008:SF4">
    <property type="entry name" value="BLL4482 PROTEIN"/>
    <property type="match status" value="1"/>
</dbReference>
<keyword evidence="3" id="KW-0408">Iron</keyword>
<dbReference type="AlphaFoldDB" id="A0A3B0RTS8"/>
<evidence type="ECO:0000256" key="4">
    <source>
        <dbReference type="SAM" id="Phobius"/>
    </source>
</evidence>
<name>A0A3B0RTS8_9ZZZZ</name>
<accession>A0A3B0RTS8</accession>
<dbReference type="Pfam" id="PF13442">
    <property type="entry name" value="Cytochrome_CBB3"/>
    <property type="match status" value="1"/>
</dbReference>
<evidence type="ECO:0000256" key="3">
    <source>
        <dbReference type="ARBA" id="ARBA00023004"/>
    </source>
</evidence>
<dbReference type="SUPFAM" id="SSF46626">
    <property type="entry name" value="Cytochrome c"/>
    <property type="match status" value="1"/>
</dbReference>
<keyword evidence="4" id="KW-0472">Membrane</keyword>
<evidence type="ECO:0000313" key="6">
    <source>
        <dbReference type="EMBL" id="VAV91886.1"/>
    </source>
</evidence>
<dbReference type="PROSITE" id="PS51007">
    <property type="entry name" value="CYTC"/>
    <property type="match status" value="1"/>
</dbReference>
<sequence length="172" mass="16577">MADEQTDEMQVSKGGWIALGAFAGIAATVAVGLIALAVVVGTSDSSDAVASSPTSTVAVTTTVVTPSEPVASGGGTALDGDAGNGEALYGGSCAACHAAGAVGVPGLGKPLVGSDFVDTLADSELVAFISVGRDPSDPANTTGVGMPPKGGNPSLSDADLADIVAYIRSLNQ</sequence>
<evidence type="ECO:0000256" key="2">
    <source>
        <dbReference type="ARBA" id="ARBA00022723"/>
    </source>
</evidence>
<dbReference type="GO" id="GO:0046872">
    <property type="term" value="F:metal ion binding"/>
    <property type="evidence" value="ECO:0007669"/>
    <property type="project" value="UniProtKB-KW"/>
</dbReference>
<evidence type="ECO:0000256" key="1">
    <source>
        <dbReference type="ARBA" id="ARBA00022617"/>
    </source>
</evidence>
<dbReference type="InterPro" id="IPR036909">
    <property type="entry name" value="Cyt_c-like_dom_sf"/>
</dbReference>
<feature type="domain" description="Cytochrome c" evidence="5">
    <location>
        <begin position="80"/>
        <end position="171"/>
    </location>
</feature>
<dbReference type="GO" id="GO:0009055">
    <property type="term" value="F:electron transfer activity"/>
    <property type="evidence" value="ECO:0007669"/>
    <property type="project" value="InterPro"/>
</dbReference>